<dbReference type="NCBIfam" id="TIGR00594">
    <property type="entry name" value="polc"/>
    <property type="match status" value="1"/>
</dbReference>
<reference evidence="11 12" key="1">
    <citation type="journal article" date="2016" name="Nat. Commun.">
        <title>Thousands of microbial genomes shed light on interconnected biogeochemical processes in an aquifer system.</title>
        <authorList>
            <person name="Anantharaman K."/>
            <person name="Brown C.T."/>
            <person name="Hug L.A."/>
            <person name="Sharon I."/>
            <person name="Castelle C.J."/>
            <person name="Probst A.J."/>
            <person name="Thomas B.C."/>
            <person name="Singh A."/>
            <person name="Wilkins M.J."/>
            <person name="Karaoz U."/>
            <person name="Brodie E.L."/>
            <person name="Williams K.H."/>
            <person name="Hubbard S.S."/>
            <person name="Banfield J.F."/>
        </authorList>
    </citation>
    <scope>NUCLEOTIDE SEQUENCE [LARGE SCALE GENOMIC DNA]</scope>
</reference>
<dbReference type="PANTHER" id="PTHR32294:SF0">
    <property type="entry name" value="DNA POLYMERASE III SUBUNIT ALPHA"/>
    <property type="match status" value="1"/>
</dbReference>
<dbReference type="Proteomes" id="UP000176603">
    <property type="component" value="Unassembled WGS sequence"/>
</dbReference>
<feature type="region of interest" description="Disordered" evidence="9">
    <location>
        <begin position="1085"/>
        <end position="1115"/>
    </location>
</feature>
<dbReference type="SMART" id="SM00481">
    <property type="entry name" value="POLIIIAc"/>
    <property type="match status" value="1"/>
</dbReference>
<comment type="catalytic activity">
    <reaction evidence="8">
        <text>DNA(n) + a 2'-deoxyribonucleoside 5'-triphosphate = DNA(n+1) + diphosphate</text>
        <dbReference type="Rhea" id="RHEA:22508"/>
        <dbReference type="Rhea" id="RHEA-COMP:17339"/>
        <dbReference type="Rhea" id="RHEA-COMP:17340"/>
        <dbReference type="ChEBI" id="CHEBI:33019"/>
        <dbReference type="ChEBI" id="CHEBI:61560"/>
        <dbReference type="ChEBI" id="CHEBI:173112"/>
        <dbReference type="EC" id="2.7.7.7"/>
    </reaction>
</comment>
<evidence type="ECO:0000256" key="2">
    <source>
        <dbReference type="ARBA" id="ARBA00012417"/>
    </source>
</evidence>
<dbReference type="GO" id="GO:0006260">
    <property type="term" value="P:DNA replication"/>
    <property type="evidence" value="ECO:0007669"/>
    <property type="project" value="UniProtKB-KW"/>
</dbReference>
<dbReference type="InterPro" id="IPR004013">
    <property type="entry name" value="PHP_dom"/>
</dbReference>
<evidence type="ECO:0000256" key="4">
    <source>
        <dbReference type="ARBA" id="ARBA00022679"/>
    </source>
</evidence>
<dbReference type="GO" id="GO:0003887">
    <property type="term" value="F:DNA-directed DNA polymerase activity"/>
    <property type="evidence" value="ECO:0007669"/>
    <property type="project" value="UniProtKB-KW"/>
</dbReference>
<dbReference type="NCBIfam" id="NF005298">
    <property type="entry name" value="PRK06826.1"/>
    <property type="match status" value="1"/>
</dbReference>
<evidence type="ECO:0000313" key="11">
    <source>
        <dbReference type="EMBL" id="OGL78933.1"/>
    </source>
</evidence>
<accession>A0A1F7UKY3</accession>
<keyword evidence="7" id="KW-0239">DNA-directed DNA polymerase</keyword>
<dbReference type="Pfam" id="PF01336">
    <property type="entry name" value="tRNA_anti-codon"/>
    <property type="match status" value="1"/>
</dbReference>
<evidence type="ECO:0000256" key="9">
    <source>
        <dbReference type="SAM" id="MobiDB-lite"/>
    </source>
</evidence>
<dbReference type="EC" id="2.7.7.7" evidence="2"/>
<dbReference type="Pfam" id="PF14579">
    <property type="entry name" value="HHH_6"/>
    <property type="match status" value="1"/>
</dbReference>
<dbReference type="InterPro" id="IPR004805">
    <property type="entry name" value="DnaE2/DnaE/PolC"/>
</dbReference>
<dbReference type="Pfam" id="PF17657">
    <property type="entry name" value="DNA_pol3_finger"/>
    <property type="match status" value="1"/>
</dbReference>
<keyword evidence="6" id="KW-0235">DNA replication</keyword>
<dbReference type="GO" id="GO:0003676">
    <property type="term" value="F:nucleic acid binding"/>
    <property type="evidence" value="ECO:0007669"/>
    <property type="project" value="InterPro"/>
</dbReference>
<name>A0A1F7UKY3_9BACT</name>
<gene>
    <name evidence="11" type="ORF">A3E39_01965</name>
</gene>
<dbReference type="InterPro" id="IPR011708">
    <property type="entry name" value="DNA_pol3_alpha_NTPase_dom"/>
</dbReference>
<dbReference type="Gene3D" id="1.10.10.1600">
    <property type="entry name" value="Bacterial DNA polymerase III alpha subunit, thumb domain"/>
    <property type="match status" value="1"/>
</dbReference>
<dbReference type="CDD" id="cd04485">
    <property type="entry name" value="DnaE_OBF"/>
    <property type="match status" value="1"/>
</dbReference>
<dbReference type="InterPro" id="IPR004365">
    <property type="entry name" value="NA-bd_OB_tRNA"/>
</dbReference>
<keyword evidence="4" id="KW-0808">Transferase</keyword>
<dbReference type="SUPFAM" id="SSF89550">
    <property type="entry name" value="PHP domain-like"/>
    <property type="match status" value="1"/>
</dbReference>
<evidence type="ECO:0000256" key="1">
    <source>
        <dbReference type="ARBA" id="ARBA00004496"/>
    </source>
</evidence>
<dbReference type="GO" id="GO:0005737">
    <property type="term" value="C:cytoplasm"/>
    <property type="evidence" value="ECO:0007669"/>
    <property type="project" value="UniProtKB-SubCell"/>
</dbReference>
<feature type="domain" description="Polymerase/histidinol phosphatase N-terminal" evidence="10">
    <location>
        <begin position="8"/>
        <end position="75"/>
    </location>
</feature>
<dbReference type="Gene3D" id="1.10.150.870">
    <property type="match status" value="1"/>
</dbReference>
<dbReference type="EMBL" id="MGEH01000020">
    <property type="protein sequence ID" value="OGL78933.1"/>
    <property type="molecule type" value="Genomic_DNA"/>
</dbReference>
<comment type="subcellular location">
    <subcellularLocation>
        <location evidence="1">Cytoplasm</location>
    </subcellularLocation>
</comment>
<dbReference type="STRING" id="1802399.A3E39_01965"/>
<dbReference type="InterPro" id="IPR040982">
    <property type="entry name" value="DNA_pol3_finger"/>
</dbReference>
<proteinExistence type="predicted"/>
<evidence type="ECO:0000256" key="5">
    <source>
        <dbReference type="ARBA" id="ARBA00022695"/>
    </source>
</evidence>
<dbReference type="Pfam" id="PF07733">
    <property type="entry name" value="DNA_pol3_alpha"/>
    <property type="match status" value="1"/>
</dbReference>
<dbReference type="PANTHER" id="PTHR32294">
    <property type="entry name" value="DNA POLYMERASE III SUBUNIT ALPHA"/>
    <property type="match status" value="1"/>
</dbReference>
<dbReference type="InterPro" id="IPR016195">
    <property type="entry name" value="Pol/histidinol_Pase-like"/>
</dbReference>
<evidence type="ECO:0000313" key="12">
    <source>
        <dbReference type="Proteomes" id="UP000176603"/>
    </source>
</evidence>
<keyword evidence="5" id="KW-0548">Nucleotidyltransferase</keyword>
<protein>
    <recommendedName>
        <fullName evidence="3">DNA polymerase III subunit alpha</fullName>
        <ecNumber evidence="2">2.7.7.7</ecNumber>
    </recommendedName>
</protein>
<dbReference type="NCBIfam" id="NF004226">
    <property type="entry name" value="PRK05673.1"/>
    <property type="match status" value="1"/>
</dbReference>
<evidence type="ECO:0000259" key="10">
    <source>
        <dbReference type="SMART" id="SM00481"/>
    </source>
</evidence>
<dbReference type="GO" id="GO:0008408">
    <property type="term" value="F:3'-5' exonuclease activity"/>
    <property type="evidence" value="ECO:0007669"/>
    <property type="project" value="InterPro"/>
</dbReference>
<dbReference type="CDD" id="cd12113">
    <property type="entry name" value="PHP_PolIIIA_DnaE3"/>
    <property type="match status" value="1"/>
</dbReference>
<dbReference type="Gene3D" id="3.20.20.140">
    <property type="entry name" value="Metal-dependent hydrolases"/>
    <property type="match status" value="1"/>
</dbReference>
<evidence type="ECO:0000256" key="3">
    <source>
        <dbReference type="ARBA" id="ARBA00019114"/>
    </source>
</evidence>
<dbReference type="AlphaFoldDB" id="A0A1F7UKY3"/>
<dbReference type="InterPro" id="IPR029460">
    <property type="entry name" value="DNAPol_HHH"/>
</dbReference>
<comment type="caution">
    <text evidence="11">The sequence shown here is derived from an EMBL/GenBank/DDBJ whole genome shotgun (WGS) entry which is preliminary data.</text>
</comment>
<dbReference type="Pfam" id="PF02811">
    <property type="entry name" value="PHP"/>
    <property type="match status" value="1"/>
</dbReference>
<evidence type="ECO:0000256" key="8">
    <source>
        <dbReference type="ARBA" id="ARBA00049244"/>
    </source>
</evidence>
<evidence type="ECO:0000256" key="6">
    <source>
        <dbReference type="ARBA" id="ARBA00022705"/>
    </source>
</evidence>
<evidence type="ECO:0000256" key="7">
    <source>
        <dbReference type="ARBA" id="ARBA00022932"/>
    </source>
</evidence>
<sequence length="1193" mass="132441">MSDPSPFVHLHAHSMYSLSDALGDPADLVERAKELGYDAIALTDHAALYGAIEFYEAARKAGVKPIIGVEINVAPHKLTDKRARVDDASYHLTLLAETNEGYQNLLKLVSEAFLEGFYYRARTDKASLAKWSKGLIALSGCLKGEIPKALASHDEARAEAAIREYQGIFGADNFFLELVHHPESPTQNDVNEKLVALSKKTGAPLVATKDVHYLHAEDREAQDALQCIHDGKLLGDNNRHSISGMDHSLVTTDVMVAAFADVPDAVANTRRIADRCNVTIELGKNHLPSFDVPAGKTADGYLRELCEAGLVERYGSRPSKEAVNRLTFELETIERMGFAPYFLIVQDYVNWAKQHGVIVGPGRGSAAGSIVAYSLKITNLDPLVYGLLFERFLNPDRISMPDIDLDFDDVKRKDVIEYVMGVYGRDHVAGIITFGTMAARAAVRDVSRVLGWSFQDVDRVAKLIPPPVQGRHIPLAESVKDNQELRAAYQDPRVKQLIDLAIKLEGTARHASQHACGIVIAPEPLVEYAPVQKAQGGDVERVIQYSLHSAEVVGLLKMDFLGLSNLTIIRDCIEIVEAVHGDKVNIDAIPLDDEVTFDLLGRAETTGVFQLESDGMKRYIKDLKPTQIEDIIAMVALYRPGPMQFIESFIKRKHGKEKITYTHPLLENALKNTYGIPVYQEQVMQVSKDMAGFTGGEADTLRKAMGKKIAKLMKEMRKKFVAGSAGNGVETSIAEQIFQQFEEFAAYGFNKSHAACYAMIAYQTAYLKAHYPECFMAALLNSDCNNIDRVTIEVEECRRMGMTVLAPDVNESFQRFSVVKETVDWEPGTLRLRSGQAGNRERGTLRFGLLAIKGLGEDMVEEVVRERKKGGLYKDIADFAKRVPGRAFNKKSLEALVRSGALDRYGERNQLLFNADQLLEFHKRIEGEAASGQSNLFSGMGADTAPVLRLKPAPQVTNREKLSWEKELLGLYVSEHPFRETSEKLRDYFTPISRLPELKREKKVRCGGILTEAKKILTKSNEPMVFATLEDLTGSVEVVVFPRVYQENPDLWQADRIVCISGRPQEKDGEMKLLAESAFEVTPGNIEELQIGNREPGTGNDDKEPDLSSGSPFPVPRSPASITLHLRANLPDTILHRLREACDKRPGPHAVHFLIDDERGPRVIQSSYRIAFDEAMARELEAMLGPDTVKVGA</sequence>
<organism evidence="11 12">
    <name type="scientific">Candidatus Uhrbacteria bacterium RIFCSPHIGHO2_12_FULL_60_25</name>
    <dbReference type="NCBI Taxonomy" id="1802399"/>
    <lineage>
        <taxon>Bacteria</taxon>
        <taxon>Candidatus Uhriibacteriota</taxon>
    </lineage>
</organism>
<dbReference type="InterPro" id="IPR003141">
    <property type="entry name" value="Pol/His_phosphatase_N"/>
</dbReference>
<dbReference type="InterPro" id="IPR041931">
    <property type="entry name" value="DNA_pol3_alpha_thumb_dom"/>
</dbReference>